<evidence type="ECO:0000256" key="4">
    <source>
        <dbReference type="ARBA" id="ARBA00022670"/>
    </source>
</evidence>
<dbReference type="PANTHER" id="PTHR21711">
    <property type="entry name" value="MITOCHONDRIAL INNER MEMBRANE PROTEASE"/>
    <property type="match status" value="1"/>
</dbReference>
<dbReference type="GO" id="GO:0046872">
    <property type="term" value="F:metal ion binding"/>
    <property type="evidence" value="ECO:0007669"/>
    <property type="project" value="UniProtKB-KW"/>
</dbReference>
<dbReference type="AlphaFoldDB" id="A0A138ZYN6"/>
<dbReference type="InterPro" id="IPR019165">
    <property type="entry name" value="Peptidase_M76_ATP23"/>
</dbReference>
<organism evidence="9 10">
    <name type="scientific">Gonapodya prolifera (strain JEL478)</name>
    <name type="common">Monoblepharis prolifera</name>
    <dbReference type="NCBI Taxonomy" id="1344416"/>
    <lineage>
        <taxon>Eukaryota</taxon>
        <taxon>Fungi</taxon>
        <taxon>Fungi incertae sedis</taxon>
        <taxon>Chytridiomycota</taxon>
        <taxon>Chytridiomycota incertae sedis</taxon>
        <taxon>Monoblepharidomycetes</taxon>
        <taxon>Monoblepharidales</taxon>
        <taxon>Gonapodyaceae</taxon>
        <taxon>Gonapodya</taxon>
    </lineage>
</organism>
<name>A0A138ZYN6_GONPJ</name>
<reference evidence="9 10" key="1">
    <citation type="journal article" date="2015" name="Genome Biol. Evol.">
        <title>Phylogenomic analyses indicate that early fungi evolved digesting cell walls of algal ancestors of land plants.</title>
        <authorList>
            <person name="Chang Y."/>
            <person name="Wang S."/>
            <person name="Sekimoto S."/>
            <person name="Aerts A.L."/>
            <person name="Choi C."/>
            <person name="Clum A."/>
            <person name="LaButti K.M."/>
            <person name="Lindquist E.A."/>
            <person name="Yee Ngan C."/>
            <person name="Ohm R.A."/>
            <person name="Salamov A.A."/>
            <person name="Grigoriev I.V."/>
            <person name="Spatafora J.W."/>
            <person name="Berbee M.L."/>
        </authorList>
    </citation>
    <scope>NUCLEOTIDE SEQUENCE [LARGE SCALE GENOMIC DNA]</scope>
    <source>
        <strain evidence="9 10">JEL478</strain>
    </source>
</reference>
<dbReference type="PANTHER" id="PTHR21711:SF0">
    <property type="entry name" value="MITOCHONDRIAL INNER MEMBRANE PROTEASE ATP23 HOMOLOG"/>
    <property type="match status" value="1"/>
</dbReference>
<evidence type="ECO:0000313" key="9">
    <source>
        <dbReference type="EMBL" id="KXS09617.1"/>
    </source>
</evidence>
<comment type="similarity">
    <text evidence="2 8">Belongs to the peptidase M76 family.</text>
</comment>
<dbReference type="GO" id="GO:0005743">
    <property type="term" value="C:mitochondrial inner membrane"/>
    <property type="evidence" value="ECO:0007669"/>
    <property type="project" value="UniProtKB-SubCell"/>
</dbReference>
<keyword evidence="8" id="KW-0472">Membrane</keyword>
<gene>
    <name evidence="9" type="ORF">M427DRAFT_63815</name>
</gene>
<comment type="subcellular location">
    <subcellularLocation>
        <location evidence="1 8">Mitochondrion inner membrane</location>
        <topology evidence="1 8">Peripheral membrane protein</topology>
        <orientation evidence="1 8">Intermembrane side</orientation>
    </subcellularLocation>
</comment>
<keyword evidence="8" id="KW-0999">Mitochondrion inner membrane</keyword>
<keyword evidence="4 8" id="KW-0645">Protease</keyword>
<evidence type="ECO:0000313" key="10">
    <source>
        <dbReference type="Proteomes" id="UP000070544"/>
    </source>
</evidence>
<dbReference type="GO" id="GO:0033615">
    <property type="term" value="P:mitochondrial proton-transporting ATP synthase complex assembly"/>
    <property type="evidence" value="ECO:0007669"/>
    <property type="project" value="TreeGrafter"/>
</dbReference>
<dbReference type="EMBL" id="KQ965857">
    <property type="protein sequence ID" value="KXS09617.1"/>
    <property type="molecule type" value="Genomic_DNA"/>
</dbReference>
<dbReference type="GO" id="GO:0034982">
    <property type="term" value="P:mitochondrial protein processing"/>
    <property type="evidence" value="ECO:0007669"/>
    <property type="project" value="TreeGrafter"/>
</dbReference>
<evidence type="ECO:0000256" key="8">
    <source>
        <dbReference type="RuleBase" id="RU364057"/>
    </source>
</evidence>
<dbReference type="OrthoDB" id="285308at2759"/>
<dbReference type="Proteomes" id="UP000070544">
    <property type="component" value="Unassembled WGS sequence"/>
</dbReference>
<evidence type="ECO:0000256" key="1">
    <source>
        <dbReference type="ARBA" id="ARBA00004137"/>
    </source>
</evidence>
<dbReference type="EC" id="3.4.24.-" evidence="8"/>
<dbReference type="GO" id="GO:0004222">
    <property type="term" value="F:metalloendopeptidase activity"/>
    <property type="evidence" value="ECO:0007669"/>
    <property type="project" value="InterPro"/>
</dbReference>
<protein>
    <recommendedName>
        <fullName evidence="3 8">Mitochondrial inner membrane protease ATP23</fullName>
        <ecNumber evidence="8">3.4.24.-</ecNumber>
    </recommendedName>
</protein>
<sequence>MPPNPSSAPPTTAATLEQTAILPQSKQFIAYQQHQTSPSFLRWRNSMSFFLYGPAKASEPPTSKSQAGLVASLMKPPPQSINDPENEGLSGRKAGLTETVGDEVSAGVNDLGDQAQRERCEKWTNIVVKDSPLLHFLIQNLKKSGCPFDPKLHFKCAPCDKSRAGGFSPEVGVVLCQNSLYDKKHVEETLAHELIHAYDHCTTRVDWTSCRQYACSEIRASSLSTECGALREFRRGNFGITKGHQACVKRRAILSVRQNPFCTRPGLAERVVEEVFDTCFQDTAPFDEIYP</sequence>
<evidence type="ECO:0000256" key="3">
    <source>
        <dbReference type="ARBA" id="ARBA00014615"/>
    </source>
</evidence>
<dbReference type="STRING" id="1344416.A0A138ZYN6"/>
<keyword evidence="5 8" id="KW-0479">Metal-binding</keyword>
<evidence type="ECO:0000256" key="5">
    <source>
        <dbReference type="ARBA" id="ARBA00022723"/>
    </source>
</evidence>
<proteinExistence type="inferred from homology"/>
<accession>A0A138ZYN6</accession>
<evidence type="ECO:0000256" key="6">
    <source>
        <dbReference type="ARBA" id="ARBA00022801"/>
    </source>
</evidence>
<keyword evidence="8" id="KW-0496">Mitochondrion</keyword>
<dbReference type="Pfam" id="PF09768">
    <property type="entry name" value="Peptidase_M76"/>
    <property type="match status" value="1"/>
</dbReference>
<evidence type="ECO:0000256" key="7">
    <source>
        <dbReference type="ARBA" id="ARBA00023049"/>
    </source>
</evidence>
<keyword evidence="6 8" id="KW-0378">Hydrolase</keyword>
<evidence type="ECO:0000256" key="2">
    <source>
        <dbReference type="ARBA" id="ARBA00009915"/>
    </source>
</evidence>
<keyword evidence="7 8" id="KW-0482">Metalloprotease</keyword>
<keyword evidence="10" id="KW-1185">Reference proteome</keyword>
<comment type="function">
    <text evidence="8">Has a dual role in the assembly of mitochondrial ATPase.</text>
</comment>